<evidence type="ECO:0000256" key="1">
    <source>
        <dbReference type="SAM" id="MobiDB-lite"/>
    </source>
</evidence>
<feature type="region of interest" description="Disordered" evidence="1">
    <location>
        <begin position="1"/>
        <end position="48"/>
    </location>
</feature>
<evidence type="ECO:0000313" key="3">
    <source>
        <dbReference type="Proteomes" id="UP001239213"/>
    </source>
</evidence>
<name>A0AAI9Y9G3_9PEZI</name>
<organism evidence="2 3">
    <name type="scientific">Colletotrichum cuscutae</name>
    <dbReference type="NCBI Taxonomy" id="1209917"/>
    <lineage>
        <taxon>Eukaryota</taxon>
        <taxon>Fungi</taxon>
        <taxon>Dikarya</taxon>
        <taxon>Ascomycota</taxon>
        <taxon>Pezizomycotina</taxon>
        <taxon>Sordariomycetes</taxon>
        <taxon>Hypocreomycetidae</taxon>
        <taxon>Glomerellales</taxon>
        <taxon>Glomerellaceae</taxon>
        <taxon>Colletotrichum</taxon>
        <taxon>Colletotrichum acutatum species complex</taxon>
    </lineage>
</organism>
<evidence type="ECO:0000313" key="2">
    <source>
        <dbReference type="EMBL" id="KAK1491388.1"/>
    </source>
</evidence>
<reference evidence="2" key="1">
    <citation type="submission" date="2016-11" db="EMBL/GenBank/DDBJ databases">
        <title>The genome sequence of Colletotrichum cuscutae.</title>
        <authorList>
            <person name="Baroncelli R."/>
        </authorList>
    </citation>
    <scope>NUCLEOTIDE SEQUENCE</scope>
    <source>
        <strain evidence="2">IMI 304802</strain>
    </source>
</reference>
<proteinExistence type="predicted"/>
<dbReference type="EMBL" id="MPDP01000035">
    <property type="protein sequence ID" value="KAK1491388.1"/>
    <property type="molecule type" value="Genomic_DNA"/>
</dbReference>
<protein>
    <submittedName>
        <fullName evidence="2">Uncharacterized protein</fullName>
    </submittedName>
</protein>
<gene>
    <name evidence="2" type="ORF">CCUS01_03173</name>
</gene>
<feature type="compositionally biased region" description="Basic and acidic residues" evidence="1">
    <location>
        <begin position="12"/>
        <end position="23"/>
    </location>
</feature>
<feature type="compositionally biased region" description="Polar residues" evidence="1">
    <location>
        <begin position="32"/>
        <end position="41"/>
    </location>
</feature>
<keyword evidence="3" id="KW-1185">Reference proteome</keyword>
<dbReference type="Proteomes" id="UP001239213">
    <property type="component" value="Unassembled WGS sequence"/>
</dbReference>
<feature type="compositionally biased region" description="Polar residues" evidence="1">
    <location>
        <begin position="1"/>
        <end position="11"/>
    </location>
</feature>
<accession>A0AAI9Y9G3</accession>
<dbReference type="AlphaFoldDB" id="A0AAI9Y9G3"/>
<sequence length="250" mass="28533">MPIRSSYSPRQQTDETHDHESQSHRKHRQLSRLDSSQSHPPTAQRVPARSRALHRLAPACFPSFRLTKFAYLSHSQVVATRHNLCLSTAYFLALWLCHCLSCSRFGSVRSCSRSCLLVFNRHHLFQTPSWTQARGGSSRNGSRLRPALKYMARYALPLAPSLYLLAPGCTQASRSRRQLQQSPLNIDQQAHGSAVPRQMLYCMLRSHLWMRRAGRGSLTLKRSNWSYLPQGFLPVNARTCLELPALMLPR</sequence>
<comment type="caution">
    <text evidence="2">The sequence shown here is derived from an EMBL/GenBank/DDBJ whole genome shotgun (WGS) entry which is preliminary data.</text>
</comment>